<feature type="region of interest" description="Disordered" evidence="1">
    <location>
        <begin position="82"/>
        <end position="108"/>
    </location>
</feature>
<dbReference type="InParanoid" id="A0A1E7ETC7"/>
<dbReference type="EMBL" id="KV784377">
    <property type="protein sequence ID" value="OEU09085.1"/>
    <property type="molecule type" value="Genomic_DNA"/>
</dbReference>
<name>A0A1E7ETC7_9STRA</name>
<accession>A0A1E7ETC7</accession>
<feature type="compositionally biased region" description="Polar residues" evidence="1">
    <location>
        <begin position="92"/>
        <end position="108"/>
    </location>
</feature>
<gene>
    <name evidence="2" type="ORF">FRACYDRAFT_248970</name>
</gene>
<dbReference type="AlphaFoldDB" id="A0A1E7ETC7"/>
<protein>
    <submittedName>
        <fullName evidence="2">Uncharacterized protein</fullName>
    </submittedName>
</protein>
<evidence type="ECO:0000313" key="2">
    <source>
        <dbReference type="EMBL" id="OEU09085.1"/>
    </source>
</evidence>
<reference evidence="2 3" key="1">
    <citation type="submission" date="2016-09" db="EMBL/GenBank/DDBJ databases">
        <title>Extensive genetic diversity and differential bi-allelic expression allows diatom success in the polar Southern Ocean.</title>
        <authorList>
            <consortium name="DOE Joint Genome Institute"/>
            <person name="Mock T."/>
            <person name="Otillar R.P."/>
            <person name="Strauss J."/>
            <person name="Dupont C."/>
            <person name="Frickenhaus S."/>
            <person name="Maumus F."/>
            <person name="Mcmullan M."/>
            <person name="Sanges R."/>
            <person name="Schmutz J."/>
            <person name="Toseland A."/>
            <person name="Valas R."/>
            <person name="Veluchamy A."/>
            <person name="Ward B.J."/>
            <person name="Allen A."/>
            <person name="Barry K."/>
            <person name="Falciatore A."/>
            <person name="Ferrante M."/>
            <person name="Fortunato A.E."/>
            <person name="Gloeckner G."/>
            <person name="Gruber A."/>
            <person name="Hipkin R."/>
            <person name="Janech M."/>
            <person name="Kroth P."/>
            <person name="Leese F."/>
            <person name="Lindquist E."/>
            <person name="Lyon B.R."/>
            <person name="Martin J."/>
            <person name="Mayer C."/>
            <person name="Parker M."/>
            <person name="Quesneville H."/>
            <person name="Raymond J."/>
            <person name="Uhlig C."/>
            <person name="Valentin K.U."/>
            <person name="Worden A.Z."/>
            <person name="Armbrust E.V."/>
            <person name="Bowler C."/>
            <person name="Green B."/>
            <person name="Moulton V."/>
            <person name="Van Oosterhout C."/>
            <person name="Grigoriev I."/>
        </authorList>
    </citation>
    <scope>NUCLEOTIDE SEQUENCE [LARGE SCALE GENOMIC DNA]</scope>
    <source>
        <strain evidence="2 3">CCMP1102</strain>
    </source>
</reference>
<evidence type="ECO:0000256" key="1">
    <source>
        <dbReference type="SAM" id="MobiDB-lite"/>
    </source>
</evidence>
<organism evidence="2 3">
    <name type="scientific">Fragilariopsis cylindrus CCMP1102</name>
    <dbReference type="NCBI Taxonomy" id="635003"/>
    <lineage>
        <taxon>Eukaryota</taxon>
        <taxon>Sar</taxon>
        <taxon>Stramenopiles</taxon>
        <taxon>Ochrophyta</taxon>
        <taxon>Bacillariophyta</taxon>
        <taxon>Bacillariophyceae</taxon>
        <taxon>Bacillariophycidae</taxon>
        <taxon>Bacillariales</taxon>
        <taxon>Bacillariaceae</taxon>
        <taxon>Fragilariopsis</taxon>
    </lineage>
</organism>
<proteinExistence type="predicted"/>
<sequence length="108" mass="11559">MAGLVWPGPVNPTNNQEIQFVSGIIATRSTAISSRAAGLTTQRHIKTRTTSSTTSSSAFLSLRPYRASSADTTTTFLSVSSSSYNYNSSRSAVKTTATPSSNDRYPHH</sequence>
<evidence type="ECO:0000313" key="3">
    <source>
        <dbReference type="Proteomes" id="UP000095751"/>
    </source>
</evidence>
<dbReference type="KEGG" id="fcy:FRACYDRAFT_248970"/>
<keyword evidence="3" id="KW-1185">Reference proteome</keyword>
<feature type="compositionally biased region" description="Low complexity" evidence="1">
    <location>
        <begin position="82"/>
        <end position="91"/>
    </location>
</feature>
<dbReference type="Proteomes" id="UP000095751">
    <property type="component" value="Unassembled WGS sequence"/>
</dbReference>